<reference evidence="2 3" key="1">
    <citation type="journal article" date="2007" name="Int. J. Syst. Evol. Microbiol.">
        <title>Halomonas saccharevitans sp. nov., Halomonas arcis sp. nov. and Halomonas subterranea sp. nov., halophilic bacteria isolated from hypersaline environments of China.</title>
        <authorList>
            <person name="Xu X.W."/>
            <person name="Wu Y.H."/>
            <person name="Zhou Z."/>
            <person name="Wang C.S."/>
            <person name="Zhou Y.G."/>
            <person name="Zhang H.B."/>
            <person name="Wang Y."/>
            <person name="Wu M."/>
        </authorList>
    </citation>
    <scope>NUCLEOTIDE SEQUENCE [LARGE SCALE GENOMIC DNA]</scope>
    <source>
        <strain evidence="2 3">TBZ3</strain>
    </source>
</reference>
<name>A0A5R8MCE6_9GAMM</name>
<accession>A0A5R8MCE6</accession>
<feature type="chain" id="PRO_5024417566" description="HEAT repeat domain-containing protein" evidence="1">
    <location>
        <begin position="23"/>
        <end position="214"/>
    </location>
</feature>
<keyword evidence="1" id="KW-0732">Signal</keyword>
<dbReference type="AlphaFoldDB" id="A0A5R8MCE6"/>
<dbReference type="EMBL" id="VBUI01000030">
    <property type="protein sequence ID" value="TLF47242.1"/>
    <property type="molecule type" value="Genomic_DNA"/>
</dbReference>
<keyword evidence="3" id="KW-1185">Reference proteome</keyword>
<sequence>MKCKRRGVIVLLLALWATPAMAMNMSQLEAAKERAGMLDQVRTLLADDSASVRLAVFEEVMKSDDPVLRSMALESAFSSGDERLQTAGLRQLFQDRELLSVEVIEPREPSQAQAYTFQLWRELMLKELRIDQATDELSGSFNGARASGKFVGHLTRGGWRVDLSWAGYSCSLELTQVSGVDLSGALRCAITGRHAREGNAGGQSATLPFRIRLS</sequence>
<protein>
    <recommendedName>
        <fullName evidence="4">HEAT repeat domain-containing protein</fullName>
    </recommendedName>
</protein>
<dbReference type="Proteomes" id="UP000306973">
    <property type="component" value="Unassembled WGS sequence"/>
</dbReference>
<proteinExistence type="predicted"/>
<evidence type="ECO:0000313" key="2">
    <source>
        <dbReference type="EMBL" id="TLF47242.1"/>
    </source>
</evidence>
<dbReference type="RefSeq" id="WP_138182578.1">
    <property type="nucleotide sequence ID" value="NZ_VBUI01000030.1"/>
</dbReference>
<evidence type="ECO:0000256" key="1">
    <source>
        <dbReference type="SAM" id="SignalP"/>
    </source>
</evidence>
<comment type="caution">
    <text evidence="2">The sequence shown here is derived from an EMBL/GenBank/DDBJ whole genome shotgun (WGS) entry which is preliminary data.</text>
</comment>
<dbReference type="OrthoDB" id="6160137at2"/>
<organism evidence="2 3">
    <name type="scientific">Halomonas urmiana</name>
    <dbReference type="NCBI Taxonomy" id="490901"/>
    <lineage>
        <taxon>Bacteria</taxon>
        <taxon>Pseudomonadati</taxon>
        <taxon>Pseudomonadota</taxon>
        <taxon>Gammaproteobacteria</taxon>
        <taxon>Oceanospirillales</taxon>
        <taxon>Halomonadaceae</taxon>
        <taxon>Halomonas</taxon>
    </lineage>
</organism>
<gene>
    <name evidence="2" type="ORF">FEI13_16330</name>
</gene>
<evidence type="ECO:0008006" key="4">
    <source>
        <dbReference type="Google" id="ProtNLM"/>
    </source>
</evidence>
<feature type="signal peptide" evidence="1">
    <location>
        <begin position="1"/>
        <end position="22"/>
    </location>
</feature>
<evidence type="ECO:0000313" key="3">
    <source>
        <dbReference type="Proteomes" id="UP000306973"/>
    </source>
</evidence>